<keyword evidence="3" id="KW-1185">Reference proteome</keyword>
<proteinExistence type="predicted"/>
<dbReference type="EMBL" id="AJWK01030037">
    <property type="status" value="NOT_ANNOTATED_CDS"/>
    <property type="molecule type" value="Genomic_DNA"/>
</dbReference>
<dbReference type="Proteomes" id="UP000092461">
    <property type="component" value="Unassembled WGS sequence"/>
</dbReference>
<feature type="region of interest" description="Disordered" evidence="1">
    <location>
        <begin position="53"/>
        <end position="78"/>
    </location>
</feature>
<dbReference type="EMBL" id="AJWK01030034">
    <property type="status" value="NOT_ANNOTATED_CDS"/>
    <property type="molecule type" value="Genomic_DNA"/>
</dbReference>
<organism evidence="2 3">
    <name type="scientific">Lutzomyia longipalpis</name>
    <name type="common">Sand fly</name>
    <dbReference type="NCBI Taxonomy" id="7200"/>
    <lineage>
        <taxon>Eukaryota</taxon>
        <taxon>Metazoa</taxon>
        <taxon>Ecdysozoa</taxon>
        <taxon>Arthropoda</taxon>
        <taxon>Hexapoda</taxon>
        <taxon>Insecta</taxon>
        <taxon>Pterygota</taxon>
        <taxon>Neoptera</taxon>
        <taxon>Endopterygota</taxon>
        <taxon>Diptera</taxon>
        <taxon>Nematocera</taxon>
        <taxon>Psychodoidea</taxon>
        <taxon>Psychodidae</taxon>
        <taxon>Lutzomyia</taxon>
        <taxon>Lutzomyia</taxon>
    </lineage>
</organism>
<evidence type="ECO:0008006" key="4">
    <source>
        <dbReference type="Google" id="ProtNLM"/>
    </source>
</evidence>
<accession>A0A1B0CV26</accession>
<dbReference type="VEuPathDB" id="VectorBase:LLONM1_001013"/>
<dbReference type="PANTHER" id="PTHR48174:SF5">
    <property type="entry name" value="VACUOLAR PROTEIN SORTING-ASSOCIATED PROTEIN 62"/>
    <property type="match status" value="1"/>
</dbReference>
<evidence type="ECO:0000256" key="1">
    <source>
        <dbReference type="SAM" id="MobiDB-lite"/>
    </source>
</evidence>
<dbReference type="EnsemblMetazoa" id="LLOJ008811-RA">
    <property type="protein sequence ID" value="LLOJ008811-PA"/>
    <property type="gene ID" value="LLOJ008811"/>
</dbReference>
<protein>
    <recommendedName>
        <fullName evidence="4">Vacuolar protein sorting-associated protein 62</fullName>
    </recommendedName>
</protein>
<dbReference type="EMBL" id="AJWK01030035">
    <property type="status" value="NOT_ANNOTATED_CDS"/>
    <property type="molecule type" value="Genomic_DNA"/>
</dbReference>
<evidence type="ECO:0000313" key="3">
    <source>
        <dbReference type="Proteomes" id="UP000092461"/>
    </source>
</evidence>
<reference evidence="2" key="1">
    <citation type="submission" date="2020-05" db="UniProtKB">
        <authorList>
            <consortium name="EnsemblMetazoa"/>
        </authorList>
    </citation>
    <scope>IDENTIFICATION</scope>
    <source>
        <strain evidence="2">Jacobina</strain>
    </source>
</reference>
<dbReference type="PANTHER" id="PTHR48174">
    <property type="entry name" value="DUF946 FAMILY PROTEIN"/>
    <property type="match status" value="1"/>
</dbReference>
<dbReference type="VEuPathDB" id="VectorBase:LLOJ008811"/>
<sequence>WCLKKLPGWTVGRIVTVESLVREWAPLVWLAPGEKFLPSAVTDFLHHVHAEKSRAKEKIKAPPPPPTPELELSDNNIRRNGHDAWEKRNKRTFRGENLLVDYIIDMPVGENSENWFLVTNDDIEDLLDNDVSFIYGQMPNHGSVPIYALVSLCPDPPPGHSDGKVEFKTNPYIPLQKPQPIENLNYFTSQDAIPSYKVLDNHLDGRTKAQKRRKREVAVVMAQSVHGNTSTYGAPEVMNELAEEAPKVENISKVVEKDEEWSVPVNVPLHTPYKDHRDVDYYANYVQNDDFQQQQKVNIPNGKIKDKEVTYPHLFVTYWMFYPYNQGKTICSISLGPFGHLPIPLFFGMCFGTRRDFGSHVGDWEHMSLYFRGRREPDEMYVSAHDAGAYYEYDRLTGTFEFKRQETRVGILQKPVFPRTVVTSANHPVLFAAKGSHGLWTAPGKHRFIRVPRLYDVNGFGIPWSTWVNTEILYEDEISARSAFHQPHWIQFKGRWGNPKSKCHPLKRIGLNFCEYSDGPMGIRRKPHFHCTN</sequence>
<name>A0A1B0CV26_LUTLO</name>
<dbReference type="AlphaFoldDB" id="A0A1B0CV26"/>
<evidence type="ECO:0000313" key="2">
    <source>
        <dbReference type="EnsemblMetazoa" id="LLOJ008811-PA"/>
    </source>
</evidence>
<dbReference type="EMBL" id="AJWK01030036">
    <property type="status" value="NOT_ANNOTATED_CDS"/>
    <property type="molecule type" value="Genomic_DNA"/>
</dbReference>